<dbReference type="Proteomes" id="UP000189632">
    <property type="component" value="Chromosome"/>
</dbReference>
<feature type="domain" description="ABC transmembrane type-2" evidence="11">
    <location>
        <begin position="720"/>
        <end position="946"/>
    </location>
</feature>
<dbReference type="CDD" id="cd03230">
    <property type="entry name" value="ABC_DR_subfamily_A"/>
    <property type="match status" value="1"/>
</dbReference>
<keyword evidence="13" id="KW-1185">Reference proteome</keyword>
<dbReference type="SMART" id="SM00382">
    <property type="entry name" value="AAA"/>
    <property type="match status" value="2"/>
</dbReference>
<organism evidence="12 13">
    <name type="scientific">Bartonella choladocola</name>
    <dbReference type="NCBI Taxonomy" id="2750995"/>
    <lineage>
        <taxon>Bacteria</taxon>
        <taxon>Pseudomonadati</taxon>
        <taxon>Pseudomonadota</taxon>
        <taxon>Alphaproteobacteria</taxon>
        <taxon>Hyphomicrobiales</taxon>
        <taxon>Bartonellaceae</taxon>
        <taxon>Bartonella</taxon>
    </lineage>
</organism>
<protein>
    <submittedName>
        <fullName evidence="12">Ribosome-dependent ATPase</fullName>
    </submittedName>
</protein>
<keyword evidence="3 9" id="KW-0812">Transmembrane</keyword>
<feature type="compositionally biased region" description="Basic and acidic residues" evidence="8">
    <location>
        <begin position="553"/>
        <end position="565"/>
    </location>
</feature>
<evidence type="ECO:0000259" key="11">
    <source>
        <dbReference type="PROSITE" id="PS51012"/>
    </source>
</evidence>
<feature type="transmembrane region" description="Helical" evidence="9">
    <location>
        <begin position="1174"/>
        <end position="1193"/>
    </location>
</feature>
<dbReference type="InterPro" id="IPR013525">
    <property type="entry name" value="ABC2_TM"/>
</dbReference>
<dbReference type="Gene3D" id="3.40.50.300">
    <property type="entry name" value="P-loop containing nucleotide triphosphate hydrolases"/>
    <property type="match status" value="2"/>
</dbReference>
<dbReference type="SUPFAM" id="SSF52540">
    <property type="entry name" value="P-loop containing nucleoside triphosphate hydrolases"/>
    <property type="match status" value="2"/>
</dbReference>
<dbReference type="PROSITE" id="PS51012">
    <property type="entry name" value="ABC_TM2"/>
    <property type="match status" value="2"/>
</dbReference>
<dbReference type="GO" id="GO:0016887">
    <property type="term" value="F:ATP hydrolysis activity"/>
    <property type="evidence" value="ECO:0007669"/>
    <property type="project" value="InterPro"/>
</dbReference>
<comment type="subcellular location">
    <subcellularLocation>
        <location evidence="1">Membrane</location>
        <topology evidence="1">Multi-pass membrane protein</topology>
    </subcellularLocation>
</comment>
<dbReference type="PANTHER" id="PTHR43038">
    <property type="entry name" value="ATP-BINDING CASSETTE, SUB-FAMILY H, MEMBER 1"/>
    <property type="match status" value="1"/>
</dbReference>
<dbReference type="Pfam" id="PF12698">
    <property type="entry name" value="ABC2_membrane_3"/>
    <property type="match status" value="2"/>
</dbReference>
<dbReference type="InterPro" id="IPR047817">
    <property type="entry name" value="ABC2_TM_bact-type"/>
</dbReference>
<dbReference type="Gene3D" id="3.40.1710.10">
    <property type="entry name" value="abc type-2 transporter like domain"/>
    <property type="match status" value="2"/>
</dbReference>
<keyword evidence="4" id="KW-0547">Nucleotide-binding</keyword>
<comment type="similarity">
    <text evidence="2">Belongs to the ABC transporter superfamily.</text>
</comment>
<evidence type="ECO:0000313" key="13">
    <source>
        <dbReference type="Proteomes" id="UP000189632"/>
    </source>
</evidence>
<feature type="domain" description="ABC transporter" evidence="10">
    <location>
        <begin position="17"/>
        <end position="252"/>
    </location>
</feature>
<dbReference type="PROSITE" id="PS50893">
    <property type="entry name" value="ABC_TRANSPORTER_2"/>
    <property type="match status" value="2"/>
</dbReference>
<feature type="transmembrane region" description="Helical" evidence="9">
    <location>
        <begin position="596"/>
        <end position="616"/>
    </location>
</feature>
<evidence type="ECO:0000256" key="1">
    <source>
        <dbReference type="ARBA" id="ARBA00004141"/>
    </source>
</evidence>
<evidence type="ECO:0000256" key="9">
    <source>
        <dbReference type="SAM" id="Phobius"/>
    </source>
</evidence>
<proteinExistence type="inferred from homology"/>
<feature type="transmembrane region" description="Helical" evidence="9">
    <location>
        <begin position="861"/>
        <end position="878"/>
    </location>
</feature>
<evidence type="ECO:0000313" key="12">
    <source>
        <dbReference type="EMBL" id="AQT47332.1"/>
    </source>
</evidence>
<feature type="transmembrane region" description="Helical" evidence="9">
    <location>
        <begin position="921"/>
        <end position="942"/>
    </location>
</feature>
<dbReference type="GO" id="GO:0016020">
    <property type="term" value="C:membrane"/>
    <property type="evidence" value="ECO:0007669"/>
    <property type="project" value="UniProtKB-SubCell"/>
</dbReference>
<feature type="domain" description="ABC transmembrane type-2" evidence="11">
    <location>
        <begin position="1082"/>
        <end position="1318"/>
    </location>
</feature>
<dbReference type="Pfam" id="PF00005">
    <property type="entry name" value="ABC_tran"/>
    <property type="match status" value="2"/>
</dbReference>
<evidence type="ECO:0000256" key="8">
    <source>
        <dbReference type="SAM" id="MobiDB-lite"/>
    </source>
</evidence>
<dbReference type="KEGG" id="bapi:BBC0122_012170"/>
<evidence type="ECO:0000256" key="6">
    <source>
        <dbReference type="ARBA" id="ARBA00022989"/>
    </source>
</evidence>
<feature type="transmembrane region" description="Helical" evidence="9">
    <location>
        <begin position="753"/>
        <end position="776"/>
    </location>
</feature>
<reference evidence="12 13" key="1">
    <citation type="submission" date="2016-11" db="EMBL/GenBank/DDBJ databases">
        <title>Comparative genomics of Bartonella apis.</title>
        <authorList>
            <person name="Engel P."/>
        </authorList>
    </citation>
    <scope>NUCLEOTIDE SEQUENCE [LARGE SCALE GENOMIC DNA]</scope>
    <source>
        <strain evidence="12 13">BBC0122</strain>
    </source>
</reference>
<feature type="transmembrane region" description="Helical" evidence="9">
    <location>
        <begin position="972"/>
        <end position="989"/>
    </location>
</feature>
<dbReference type="NCBIfam" id="NF033858">
    <property type="entry name" value="ABC2_perm_RbbA"/>
    <property type="match status" value="1"/>
</dbReference>
<feature type="transmembrane region" description="Helical" evidence="9">
    <location>
        <begin position="832"/>
        <end position="854"/>
    </location>
</feature>
<keyword evidence="6 9" id="KW-1133">Transmembrane helix</keyword>
<dbReference type="InterPro" id="IPR003439">
    <property type="entry name" value="ABC_transporter-like_ATP-bd"/>
</dbReference>
<feature type="domain" description="ABC transporter" evidence="10">
    <location>
        <begin position="282"/>
        <end position="512"/>
    </location>
</feature>
<feature type="transmembrane region" description="Helical" evidence="9">
    <location>
        <begin position="1205"/>
        <end position="1230"/>
    </location>
</feature>
<feature type="transmembrane region" description="Helical" evidence="9">
    <location>
        <begin position="1236"/>
        <end position="1255"/>
    </location>
</feature>
<sequence>MTEPSKITKPESGEPVVKLESVRLVYGEKIALDGIDLDVPSGKMIGMIGPDGVGKSSLLSLITGAREIQEGTVYVLGGDMRDKQHRLDVCPDIAYMPQGLGKNLYPTLSVQENADFFARLFGQGKEERDARIAELCERTGLNGFEGRPAGKLSGGMKQKLGLICSLIHDPKLLVLDEPTTGVDPLSRRQFWDLIDDIRKERSDMSVMVATAYMEEAARFDWLIAMYNGKILATGTPAELLEQTKTKTLDEAFIALMPQEEQKGHVEVVIPPRKETGNEEIAIEADGLTQRFGDFTAVDHVSFRIKKGEIFGFLGSNGCGKSTTMKMLTGLLPATEGTAKLFGRQINANDMETRRHVGYMSQAFSLYAELTVLENLQLHAKLFEIPAEKVKERMQAMIDRFELKDVLNAMPDSLPLGIRQRMSLAVALLHEPEILILDEPTSGVDPIARDQLWQQLGELSRNDNVTIFITTHFMNEAERCDRISLMHAGKVLITDKPSEIVKSKNADTLEEAFIEYLQDAIDKQNAGKKAKADETKAAAENSAEKSQVTAENAKSSDNDNPVDVKKTHGDRFKRRFDFMRMMSYANREALELRRDPIRATMALLGSVILMFVIGYGINMEVENLTFAVLDHDQSVISRDYVQQISGSRYFIQKKDIVDYDDLDARMRSGEISLAIEIPPEFGKDMERGRNVEVGAWIDGAMPLRAETVRGYVRGMHALWLQNKARTLQGKAATMGDYHLEVRYLYNPGIESLTAMVPAVIPILLLIIPAMLAALSVVREKEMGSIINLYVTPVTRLEFLVGKQLPYIGLGLINCILLWLFAVFIFRVHFTGGILTFMFAGLLYVAFSTAFGLLISTFMNSQIAAIFGAAVLTILPATQFCGLMDPVSSLQGAGRLIGDIYPTTYFILISRGTFAKALQFHDLVGSFIPLILAGPILVIIASWLTKNRRSKVMKLNHILDLGIKELLGVFRDPMLLVLIVYAFTISIYISANATPETLNKTPIAIVDEDSSPLSTRIATAFLPPYFITPEDIDQSELDSRMDQGIDTFAVDIPPNFQRDVLAGRSPAIQLDVDATRTTQALTGSQYIQQIVDAEVKEFVSHYRSKEPQQVSLTLRARFNPELEKSWFGSIINVIDNVTMLSIILTGTALIREREHGTVEHLLVMPVTPTEIMISKVWSMGLIVLVAATFSLIVIVEGLLKVPIEGSVMLFLAGTVLHLFATTSMGIALATVAGSMPQFGLLLMLVLMPLQILSGGITPRESMPEIIQNIMLAAPNTHFIMMAQSILYRGAGFTVVWENFAALAVIGSVLFAFSLNRFRATLK</sequence>
<dbReference type="GO" id="GO:0140359">
    <property type="term" value="F:ABC-type transporter activity"/>
    <property type="evidence" value="ECO:0007669"/>
    <property type="project" value="InterPro"/>
</dbReference>
<dbReference type="GO" id="GO:0005524">
    <property type="term" value="F:ATP binding"/>
    <property type="evidence" value="ECO:0007669"/>
    <property type="project" value="UniProtKB-KW"/>
</dbReference>
<evidence type="ECO:0000256" key="7">
    <source>
        <dbReference type="ARBA" id="ARBA00023136"/>
    </source>
</evidence>
<dbReference type="STRING" id="1686310.BBC0244_012480"/>
<dbReference type="EMBL" id="CP015625">
    <property type="protein sequence ID" value="AQT47332.1"/>
    <property type="molecule type" value="Genomic_DNA"/>
</dbReference>
<dbReference type="InterPro" id="IPR047651">
    <property type="entry name" value="ABC2_perm_RbbA"/>
</dbReference>
<feature type="region of interest" description="Disordered" evidence="8">
    <location>
        <begin position="531"/>
        <end position="565"/>
    </location>
</feature>
<keyword evidence="7 9" id="KW-0472">Membrane</keyword>
<evidence type="ECO:0000256" key="3">
    <source>
        <dbReference type="ARBA" id="ARBA00022692"/>
    </source>
</evidence>
<evidence type="ECO:0000256" key="5">
    <source>
        <dbReference type="ARBA" id="ARBA00022840"/>
    </source>
</evidence>
<feature type="compositionally biased region" description="Polar residues" evidence="8">
    <location>
        <begin position="543"/>
        <end position="552"/>
    </location>
</feature>
<feature type="transmembrane region" description="Helical" evidence="9">
    <location>
        <begin position="803"/>
        <end position="826"/>
    </location>
</feature>
<dbReference type="InterPro" id="IPR003593">
    <property type="entry name" value="AAA+_ATPase"/>
</dbReference>
<evidence type="ECO:0000256" key="2">
    <source>
        <dbReference type="ARBA" id="ARBA00005417"/>
    </source>
</evidence>
<feature type="transmembrane region" description="Helical" evidence="9">
    <location>
        <begin position="1297"/>
        <end position="1315"/>
    </location>
</feature>
<dbReference type="PANTHER" id="PTHR43038:SF4">
    <property type="entry name" value="RIBOSOME-ASSOCIATED ATPASE"/>
    <property type="match status" value="1"/>
</dbReference>
<keyword evidence="5" id="KW-0067">ATP-binding</keyword>
<dbReference type="InterPro" id="IPR027417">
    <property type="entry name" value="P-loop_NTPase"/>
</dbReference>
<dbReference type="OrthoDB" id="9805029at2"/>
<dbReference type="InterPro" id="IPR017871">
    <property type="entry name" value="ABC_transporter-like_CS"/>
</dbReference>
<evidence type="ECO:0000259" key="10">
    <source>
        <dbReference type="PROSITE" id="PS50893"/>
    </source>
</evidence>
<dbReference type="PROSITE" id="PS00211">
    <property type="entry name" value="ABC_TRANSPORTER_1"/>
    <property type="match status" value="1"/>
</dbReference>
<gene>
    <name evidence="12" type="ORF">BBC0122_012170</name>
</gene>
<evidence type="ECO:0000256" key="4">
    <source>
        <dbReference type="ARBA" id="ARBA00022741"/>
    </source>
</evidence>
<name>A0A1U9MI26_9HYPH</name>
<accession>A0A1U9MI26</accession>